<name>A0A1N6N6W6_9RHOO</name>
<sequence length="515" mass="58377">MTNNKTAWERAAEVEGATDSERALVRLARKAFLSLWSYPNVYSDEGRSGDKGDGKELVDLLVVFGSDVLLFSDKHCAFQPDVDIKVAWPRWYKRAIEKSARQLAGAESFLRRFPDRVFIDKSCQTELPVALPDPTQARYFLIAVTRGGHEAAMRHFGGGSSGSLMLNSMLEGDAHYERPFEVGFPLKGRRFVHVVDEVTVDVLLEELDTVPDLVDYLVCKERYFGANGVFMHVAGEEDMLARYMCTMENGRHVLPKVPPGAEAVILQEGDWRFYRSSPQREAKREADQGSYMWDALIEYQASFVRAGTAIGLPETPPETIDHERILRALAAERRLTRRELAGHFRFALSRSEPGKKFARMTLSGDDMSRAYVFLTVPKPQEMDYQGYREMRTAALLAYCHGIKVRFPSADEAIGIASEPFSEKVASQDFLYVDLSYDMSPEEAAVLRGAMEEFDVLQGPAKDVLYYGSHEFPMPFNFRAPNAYTYNSGAPMNRAERRRMAREARKEAKRANRQKF</sequence>
<reference evidence="3" key="1">
    <citation type="submission" date="2017-01" db="EMBL/GenBank/DDBJ databases">
        <authorList>
            <person name="Varghese N."/>
            <person name="Submissions S."/>
        </authorList>
    </citation>
    <scope>NUCLEOTIDE SEQUENCE [LARGE SCALE GENOMIC DNA]</scope>
    <source>
        <strain evidence="3">ATCC 51758</strain>
    </source>
</reference>
<evidence type="ECO:0000313" key="3">
    <source>
        <dbReference type="Proteomes" id="UP000186819"/>
    </source>
</evidence>
<dbReference type="EMBL" id="FTMD01000001">
    <property type="protein sequence ID" value="SIP87813.1"/>
    <property type="molecule type" value="Genomic_DNA"/>
</dbReference>
<dbReference type="STRING" id="34027.SAMN05421829_101131"/>
<feature type="region of interest" description="Disordered" evidence="1">
    <location>
        <begin position="496"/>
        <end position="515"/>
    </location>
</feature>
<protein>
    <submittedName>
        <fullName evidence="2">Uncharacterized protein</fullName>
    </submittedName>
</protein>
<dbReference type="OrthoDB" id="570299at2"/>
<evidence type="ECO:0000256" key="1">
    <source>
        <dbReference type="SAM" id="MobiDB-lite"/>
    </source>
</evidence>
<dbReference type="AlphaFoldDB" id="A0A1N6N6W6"/>
<feature type="compositionally biased region" description="Basic and acidic residues" evidence="1">
    <location>
        <begin position="500"/>
        <end position="509"/>
    </location>
</feature>
<dbReference type="Proteomes" id="UP000186819">
    <property type="component" value="Unassembled WGS sequence"/>
</dbReference>
<gene>
    <name evidence="2" type="ORF">SAMN05421829_101131</name>
</gene>
<organism evidence="2 3">
    <name type="scientific">Aromatoleum tolulyticum</name>
    <dbReference type="NCBI Taxonomy" id="34027"/>
    <lineage>
        <taxon>Bacteria</taxon>
        <taxon>Pseudomonadati</taxon>
        <taxon>Pseudomonadota</taxon>
        <taxon>Betaproteobacteria</taxon>
        <taxon>Rhodocyclales</taxon>
        <taxon>Rhodocyclaceae</taxon>
        <taxon>Aromatoleum</taxon>
    </lineage>
</organism>
<accession>A0A1N6N6W6</accession>
<proteinExistence type="predicted"/>
<dbReference type="RefSeq" id="WP_076600171.1">
    <property type="nucleotide sequence ID" value="NZ_FTMD01000001.1"/>
</dbReference>
<evidence type="ECO:0000313" key="2">
    <source>
        <dbReference type="EMBL" id="SIP87813.1"/>
    </source>
</evidence>
<keyword evidence="3" id="KW-1185">Reference proteome</keyword>